<feature type="chain" id="PRO_5038604713" evidence="8">
    <location>
        <begin position="21"/>
        <end position="266"/>
    </location>
</feature>
<comment type="similarity">
    <text evidence="7">Belongs to the binding-protein-dependent transport system permease family.</text>
</comment>
<dbReference type="InterPro" id="IPR035906">
    <property type="entry name" value="MetI-like_sf"/>
</dbReference>
<keyword evidence="5 7" id="KW-1133">Transmembrane helix</keyword>
<dbReference type="GO" id="GO:0055085">
    <property type="term" value="P:transmembrane transport"/>
    <property type="evidence" value="ECO:0007669"/>
    <property type="project" value="InterPro"/>
</dbReference>
<dbReference type="PANTHER" id="PTHR43386:SF25">
    <property type="entry name" value="PEPTIDE ABC TRANSPORTER PERMEASE PROTEIN"/>
    <property type="match status" value="1"/>
</dbReference>
<keyword evidence="6 7" id="KW-0472">Membrane</keyword>
<evidence type="ECO:0000259" key="9">
    <source>
        <dbReference type="PROSITE" id="PS50928"/>
    </source>
</evidence>
<evidence type="ECO:0000256" key="7">
    <source>
        <dbReference type="RuleBase" id="RU363032"/>
    </source>
</evidence>
<evidence type="ECO:0000256" key="5">
    <source>
        <dbReference type="ARBA" id="ARBA00022989"/>
    </source>
</evidence>
<feature type="transmembrane region" description="Helical" evidence="7">
    <location>
        <begin position="107"/>
        <end position="125"/>
    </location>
</feature>
<keyword evidence="3" id="KW-1003">Cell membrane</keyword>
<feature type="transmembrane region" description="Helical" evidence="7">
    <location>
        <begin position="192"/>
        <end position="214"/>
    </location>
</feature>
<evidence type="ECO:0000256" key="6">
    <source>
        <dbReference type="ARBA" id="ARBA00023136"/>
    </source>
</evidence>
<dbReference type="GO" id="GO:0005886">
    <property type="term" value="C:plasma membrane"/>
    <property type="evidence" value="ECO:0007669"/>
    <property type="project" value="UniProtKB-SubCell"/>
</dbReference>
<comment type="caution">
    <text evidence="10">The sequence shown here is derived from an EMBL/GenBank/DDBJ whole genome shotgun (WGS) entry which is preliminary data.</text>
</comment>
<dbReference type="RefSeq" id="WP_037269969.1">
    <property type="nucleotide sequence ID" value="NZ_QHKI01000070.1"/>
</dbReference>
<keyword evidence="2 7" id="KW-0813">Transport</keyword>
<dbReference type="CDD" id="cd06261">
    <property type="entry name" value="TM_PBP2"/>
    <property type="match status" value="1"/>
</dbReference>
<accession>A0A428YND8</accession>
<evidence type="ECO:0000256" key="2">
    <source>
        <dbReference type="ARBA" id="ARBA00022448"/>
    </source>
</evidence>
<evidence type="ECO:0000313" key="10">
    <source>
        <dbReference type="EMBL" id="RSM69672.1"/>
    </source>
</evidence>
<feature type="transmembrane region" description="Helical" evidence="7">
    <location>
        <begin position="131"/>
        <end position="149"/>
    </location>
</feature>
<proteinExistence type="inferred from homology"/>
<comment type="subcellular location">
    <subcellularLocation>
        <location evidence="1 7">Cell membrane</location>
        <topology evidence="1 7">Multi-pass membrane protein</topology>
    </subcellularLocation>
</comment>
<feature type="domain" description="ABC transmembrane type-1" evidence="9">
    <location>
        <begin position="69"/>
        <end position="254"/>
    </location>
</feature>
<dbReference type="InterPro" id="IPR050366">
    <property type="entry name" value="BP-dependent_transpt_permease"/>
</dbReference>
<dbReference type="AlphaFoldDB" id="A0A428YND8"/>
<evidence type="ECO:0000256" key="3">
    <source>
        <dbReference type="ARBA" id="ARBA00022475"/>
    </source>
</evidence>
<keyword evidence="4 7" id="KW-0812">Transmembrane</keyword>
<dbReference type="OrthoDB" id="6637947at2"/>
<feature type="transmembrane region" description="Helical" evidence="7">
    <location>
        <begin position="234"/>
        <end position="254"/>
    </location>
</feature>
<reference evidence="10 11" key="1">
    <citation type="submission" date="2018-05" db="EMBL/GenBank/DDBJ databases">
        <title>Evolution of GPA BGCs.</title>
        <authorList>
            <person name="Waglechner N."/>
            <person name="Wright G.D."/>
        </authorList>
    </citation>
    <scope>NUCLEOTIDE SEQUENCE [LARGE SCALE GENOMIC DNA]</scope>
    <source>
        <strain evidence="10 11">A82846</strain>
    </source>
</reference>
<evidence type="ECO:0000313" key="11">
    <source>
        <dbReference type="Proteomes" id="UP000287547"/>
    </source>
</evidence>
<feature type="transmembrane region" description="Helical" evidence="7">
    <location>
        <begin position="68"/>
        <end position="95"/>
    </location>
</feature>
<gene>
    <name evidence="10" type="ORF">DMH04_45995</name>
</gene>
<dbReference type="Pfam" id="PF00528">
    <property type="entry name" value="BPD_transp_1"/>
    <property type="match status" value="1"/>
</dbReference>
<evidence type="ECO:0000256" key="8">
    <source>
        <dbReference type="SAM" id="SignalP"/>
    </source>
</evidence>
<name>A0A428YND8_KIBAR</name>
<dbReference type="EMBL" id="QHKI01000070">
    <property type="protein sequence ID" value="RSM69672.1"/>
    <property type="molecule type" value="Genomic_DNA"/>
</dbReference>
<sequence length="266" mass="26606">MTRLVPKVAAVVLLAIAAMAVLGPVVAPHSATAPVGPPYALPGDTGLLGTDHLGRDVLSRVLVGAQPVLVTSLLAAALGSSVGVLIGLAAALVGARRRWAEGVLLRPLDAVAALPPLLMLLLAVTAQPDRAGIVLAVAVAGAPLSARVIRAVAAPMVSRGHVEAAIARGESTAWLLGRELLPLVAGPVAADLGLRFVMSVYLVTAAGFLGLTAGAPDWGVLIVEALPGAALQPVALTAPVVLVALLAVSVNLLADNVLQRSRAVLA</sequence>
<dbReference type="PANTHER" id="PTHR43386">
    <property type="entry name" value="OLIGOPEPTIDE TRANSPORT SYSTEM PERMEASE PROTEIN APPC"/>
    <property type="match status" value="1"/>
</dbReference>
<protein>
    <submittedName>
        <fullName evidence="10">ABC transporter permease</fullName>
    </submittedName>
</protein>
<organism evidence="10 11">
    <name type="scientific">Kibdelosporangium aridum</name>
    <dbReference type="NCBI Taxonomy" id="2030"/>
    <lineage>
        <taxon>Bacteria</taxon>
        <taxon>Bacillati</taxon>
        <taxon>Actinomycetota</taxon>
        <taxon>Actinomycetes</taxon>
        <taxon>Pseudonocardiales</taxon>
        <taxon>Pseudonocardiaceae</taxon>
        <taxon>Kibdelosporangium</taxon>
    </lineage>
</organism>
<keyword evidence="8" id="KW-0732">Signal</keyword>
<feature type="signal peptide" evidence="8">
    <location>
        <begin position="1"/>
        <end position="20"/>
    </location>
</feature>
<dbReference type="SUPFAM" id="SSF161098">
    <property type="entry name" value="MetI-like"/>
    <property type="match status" value="1"/>
</dbReference>
<evidence type="ECO:0000256" key="1">
    <source>
        <dbReference type="ARBA" id="ARBA00004651"/>
    </source>
</evidence>
<dbReference type="Gene3D" id="1.10.3720.10">
    <property type="entry name" value="MetI-like"/>
    <property type="match status" value="1"/>
</dbReference>
<dbReference type="Proteomes" id="UP000287547">
    <property type="component" value="Unassembled WGS sequence"/>
</dbReference>
<dbReference type="InterPro" id="IPR000515">
    <property type="entry name" value="MetI-like"/>
</dbReference>
<dbReference type="PROSITE" id="PS50928">
    <property type="entry name" value="ABC_TM1"/>
    <property type="match status" value="1"/>
</dbReference>
<evidence type="ECO:0000256" key="4">
    <source>
        <dbReference type="ARBA" id="ARBA00022692"/>
    </source>
</evidence>